<dbReference type="EMBL" id="CAJNOJ010000071">
    <property type="protein sequence ID" value="CAF1031089.1"/>
    <property type="molecule type" value="Genomic_DNA"/>
</dbReference>
<dbReference type="Proteomes" id="UP000663852">
    <property type="component" value="Unassembled WGS sequence"/>
</dbReference>
<feature type="domain" description="Protein kinase" evidence="7">
    <location>
        <begin position="276"/>
        <end position="558"/>
    </location>
</feature>
<evidence type="ECO:0000256" key="4">
    <source>
        <dbReference type="ARBA" id="ARBA00022840"/>
    </source>
</evidence>
<dbReference type="PANTHER" id="PTHR44329">
    <property type="entry name" value="SERINE/THREONINE-PROTEIN KINASE TNNI3K-RELATED"/>
    <property type="match status" value="1"/>
</dbReference>
<evidence type="ECO:0000256" key="2">
    <source>
        <dbReference type="ARBA" id="ARBA00022741"/>
    </source>
</evidence>
<dbReference type="EMBL" id="CAJNOR010003172">
    <property type="protein sequence ID" value="CAF1385476.1"/>
    <property type="molecule type" value="Genomic_DNA"/>
</dbReference>
<evidence type="ECO:0000313" key="8">
    <source>
        <dbReference type="EMBL" id="CAF1031089.1"/>
    </source>
</evidence>
<organism evidence="8 11">
    <name type="scientific">Adineta ricciae</name>
    <name type="common">Rotifer</name>
    <dbReference type="NCBI Taxonomy" id="249248"/>
    <lineage>
        <taxon>Eukaryota</taxon>
        <taxon>Metazoa</taxon>
        <taxon>Spiralia</taxon>
        <taxon>Gnathifera</taxon>
        <taxon>Rotifera</taxon>
        <taxon>Eurotatoria</taxon>
        <taxon>Bdelloidea</taxon>
        <taxon>Adinetida</taxon>
        <taxon>Adinetidae</taxon>
        <taxon>Adineta</taxon>
    </lineage>
</organism>
<name>A0A814J1U9_ADIRI</name>
<evidence type="ECO:0000256" key="1">
    <source>
        <dbReference type="ARBA" id="ARBA00022679"/>
    </source>
</evidence>
<dbReference type="PANTHER" id="PTHR44329:SF288">
    <property type="entry name" value="MITOGEN-ACTIVATED PROTEIN KINASE KINASE KINASE 20"/>
    <property type="match status" value="1"/>
</dbReference>
<keyword evidence="4" id="KW-0067">ATP-binding</keyword>
<dbReference type="Pfam" id="PF07714">
    <property type="entry name" value="PK_Tyr_Ser-Thr"/>
    <property type="match status" value="1"/>
</dbReference>
<keyword evidence="5" id="KW-1133">Transmembrane helix</keyword>
<evidence type="ECO:0000256" key="3">
    <source>
        <dbReference type="ARBA" id="ARBA00022777"/>
    </source>
</evidence>
<evidence type="ECO:0000256" key="6">
    <source>
        <dbReference type="SAM" id="SignalP"/>
    </source>
</evidence>
<protein>
    <recommendedName>
        <fullName evidence="7">Protein kinase domain-containing protein</fullName>
    </recommendedName>
</protein>
<keyword evidence="5" id="KW-0812">Transmembrane</keyword>
<dbReference type="OrthoDB" id="4062651at2759"/>
<dbReference type="GO" id="GO:0005524">
    <property type="term" value="F:ATP binding"/>
    <property type="evidence" value="ECO:0007669"/>
    <property type="project" value="UniProtKB-KW"/>
</dbReference>
<dbReference type="InterPro" id="IPR000719">
    <property type="entry name" value="Prot_kinase_dom"/>
</dbReference>
<dbReference type="InterPro" id="IPR001245">
    <property type="entry name" value="Ser-Thr/Tyr_kinase_cat_dom"/>
</dbReference>
<dbReference type="SUPFAM" id="SSF56112">
    <property type="entry name" value="Protein kinase-like (PK-like)"/>
    <property type="match status" value="1"/>
</dbReference>
<dbReference type="Gene3D" id="1.10.510.10">
    <property type="entry name" value="Transferase(Phosphotransferase) domain 1"/>
    <property type="match status" value="1"/>
</dbReference>
<dbReference type="InterPro" id="IPR011009">
    <property type="entry name" value="Kinase-like_dom_sf"/>
</dbReference>
<feature type="transmembrane region" description="Helical" evidence="5">
    <location>
        <begin position="189"/>
        <end position="209"/>
    </location>
</feature>
<keyword evidence="10" id="KW-1185">Reference proteome</keyword>
<sequence length="604" mass="69175">MLFTLYVLLSCLSCVHLIIPNTWSSTSTNCVWHFYTSKDHFSKRIDLRDIRNQLLTVSLNDSSYYFNPCKTFNFPINVDPHTVKGEQCHNVLGCKRIVRLQNDSEYYTVAIRMNSMVLPQTTLLTTRYYGSKSYANQTVDVECECNRRVHRAQLRFVKYGQKQMPIFSLTHRCCCPNVCGVGNAFPKELLLVLLFVIFFIIGTAIWIFFQCRRHYPERNTYGAIATTDMNINTLEPSQVLKISLPESNHRNATVRRPRSRSIVPVLENSTISSQDFKVIKRLGVGELGGEVCEGRWNDKLVAVKTLRIGVHPEKFSQNDKAYLENEIGLLSHVRHKNLTAVIGICFDIDIYPRILLSFAEHGTIIDFIRRFPTKVDWSLRLSWCVNTTDALAYLHQAKILHRNLKSSNLLIGVDLRVHVCDYGLMPILQPLRQACDSERCLCRLSHPSLPVSIRWSAPEILSNPSDSSRFTPACDVYSFGVCLWEQVRLEQPYAEIKDEAEVSRMIVEGVRLTPFEDTATIVMPDYNQIMKACWSTNPTDRPTFDSIGQLLRGALPKVKQFQKMSMRRFSSTTYATDIQEEHSALVRLDSRLSTDTSKSPNMNV</sequence>
<keyword evidence="5" id="KW-0472">Membrane</keyword>
<gene>
    <name evidence="8" type="ORF">EDS130_LOCUS16416</name>
    <name evidence="9" type="ORF">XAT740_LOCUS33310</name>
</gene>
<feature type="signal peptide" evidence="6">
    <location>
        <begin position="1"/>
        <end position="17"/>
    </location>
</feature>
<keyword evidence="3" id="KW-0418">Kinase</keyword>
<feature type="chain" id="PRO_5035684374" description="Protein kinase domain-containing protein" evidence="6">
    <location>
        <begin position="18"/>
        <end position="604"/>
    </location>
</feature>
<dbReference type="GO" id="GO:0004674">
    <property type="term" value="F:protein serine/threonine kinase activity"/>
    <property type="evidence" value="ECO:0007669"/>
    <property type="project" value="TreeGrafter"/>
</dbReference>
<evidence type="ECO:0000259" key="7">
    <source>
        <dbReference type="PROSITE" id="PS50011"/>
    </source>
</evidence>
<dbReference type="GO" id="GO:0005737">
    <property type="term" value="C:cytoplasm"/>
    <property type="evidence" value="ECO:0007669"/>
    <property type="project" value="TreeGrafter"/>
</dbReference>
<evidence type="ECO:0000313" key="9">
    <source>
        <dbReference type="EMBL" id="CAF1385476.1"/>
    </source>
</evidence>
<accession>A0A814J1U9</accession>
<evidence type="ECO:0000313" key="11">
    <source>
        <dbReference type="Proteomes" id="UP000663852"/>
    </source>
</evidence>
<evidence type="ECO:0000256" key="5">
    <source>
        <dbReference type="SAM" id="Phobius"/>
    </source>
</evidence>
<keyword evidence="6" id="KW-0732">Signal</keyword>
<proteinExistence type="predicted"/>
<evidence type="ECO:0000313" key="10">
    <source>
        <dbReference type="Proteomes" id="UP000663828"/>
    </source>
</evidence>
<comment type="caution">
    <text evidence="8">The sequence shown here is derived from an EMBL/GenBank/DDBJ whole genome shotgun (WGS) entry which is preliminary data.</text>
</comment>
<dbReference type="InterPro" id="IPR051681">
    <property type="entry name" value="Ser/Thr_Kinases-Pseudokinases"/>
</dbReference>
<reference evidence="8" key="1">
    <citation type="submission" date="2021-02" db="EMBL/GenBank/DDBJ databases">
        <authorList>
            <person name="Nowell W R."/>
        </authorList>
    </citation>
    <scope>NUCLEOTIDE SEQUENCE</scope>
</reference>
<dbReference type="PROSITE" id="PS50011">
    <property type="entry name" value="PROTEIN_KINASE_DOM"/>
    <property type="match status" value="1"/>
</dbReference>
<keyword evidence="2" id="KW-0547">Nucleotide-binding</keyword>
<dbReference type="Proteomes" id="UP000663828">
    <property type="component" value="Unassembled WGS sequence"/>
</dbReference>
<dbReference type="AlphaFoldDB" id="A0A814J1U9"/>
<keyword evidence="1" id="KW-0808">Transferase</keyword>